<dbReference type="AlphaFoldDB" id="A0A496PL42"/>
<sequence>MGLFTQSVQVVLSAANLPLRLGWQGREWHVCAQPVRWYERRAWWAESARAEKGHGPGLVDHEIWQLQIRLGERDAPRTVYVSHQLETGRWRLINVPEQANEIRATA</sequence>
<dbReference type="RefSeq" id="WP_121484559.1">
    <property type="nucleotide sequence ID" value="NZ_QQXL01000002.1"/>
</dbReference>
<protein>
    <submittedName>
        <fullName evidence="1">Uncharacterized protein</fullName>
    </submittedName>
</protein>
<evidence type="ECO:0000313" key="1">
    <source>
        <dbReference type="EMBL" id="RKW71226.1"/>
    </source>
</evidence>
<comment type="caution">
    <text evidence="1">The sequence shown here is derived from an EMBL/GenBank/DDBJ whole genome shotgun (WGS) entry which is preliminary data.</text>
</comment>
<name>A0A496PL42_9MICC</name>
<accession>A0A496PL42</accession>
<gene>
    <name evidence="1" type="ORF">DWQ67_05430</name>
</gene>
<organism evidence="1 2">
    <name type="scientific">Galactobacter caseinivorans</name>
    <dbReference type="NCBI Taxonomy" id="2676123"/>
    <lineage>
        <taxon>Bacteria</taxon>
        <taxon>Bacillati</taxon>
        <taxon>Actinomycetota</taxon>
        <taxon>Actinomycetes</taxon>
        <taxon>Micrococcales</taxon>
        <taxon>Micrococcaceae</taxon>
        <taxon>Galactobacter</taxon>
    </lineage>
</organism>
<dbReference type="EMBL" id="QQXL01000002">
    <property type="protein sequence ID" value="RKW71226.1"/>
    <property type="molecule type" value="Genomic_DNA"/>
</dbReference>
<evidence type="ECO:0000313" key="2">
    <source>
        <dbReference type="Proteomes" id="UP000273119"/>
    </source>
</evidence>
<proteinExistence type="predicted"/>
<dbReference type="Proteomes" id="UP000273119">
    <property type="component" value="Unassembled WGS sequence"/>
</dbReference>
<keyword evidence="2" id="KW-1185">Reference proteome</keyword>
<reference evidence="1 2" key="1">
    <citation type="submission" date="2018-07" db="EMBL/GenBank/DDBJ databases">
        <title>Arthrobacter sp. nov., isolated from raw cow's milk with high bacterial count.</title>
        <authorList>
            <person name="Hahne J."/>
            <person name="Isele D."/>
            <person name="Lipski A."/>
        </authorList>
    </citation>
    <scope>NUCLEOTIDE SEQUENCE [LARGE SCALE GENOMIC DNA]</scope>
    <source>
        <strain evidence="1 2">JZ R-183</strain>
    </source>
</reference>